<evidence type="ECO:0000313" key="1">
    <source>
        <dbReference type="EMBL" id="KAL2652373.1"/>
    </source>
</evidence>
<name>A0ABD1ZLN5_9MARC</name>
<accession>A0ABD1ZLN5</accession>
<dbReference type="AlphaFoldDB" id="A0ABD1ZLN5"/>
<keyword evidence="2" id="KW-1185">Reference proteome</keyword>
<protein>
    <submittedName>
        <fullName evidence="1">Uncharacterized protein</fullName>
    </submittedName>
</protein>
<sequence length="78" mass="8814">MMMTRFLDTRATILVVAAKIGFPLSSSEDSCPDHESFILAVIWSTRSDIVWELPTLESDCLTARLESHAWTDEKGNRN</sequence>
<evidence type="ECO:0000313" key="2">
    <source>
        <dbReference type="Proteomes" id="UP001605036"/>
    </source>
</evidence>
<comment type="caution">
    <text evidence="1">The sequence shown here is derived from an EMBL/GenBank/DDBJ whole genome shotgun (WGS) entry which is preliminary data.</text>
</comment>
<proteinExistence type="predicted"/>
<dbReference type="Proteomes" id="UP001605036">
    <property type="component" value="Unassembled WGS sequence"/>
</dbReference>
<organism evidence="1 2">
    <name type="scientific">Riccia fluitans</name>
    <dbReference type="NCBI Taxonomy" id="41844"/>
    <lineage>
        <taxon>Eukaryota</taxon>
        <taxon>Viridiplantae</taxon>
        <taxon>Streptophyta</taxon>
        <taxon>Embryophyta</taxon>
        <taxon>Marchantiophyta</taxon>
        <taxon>Marchantiopsida</taxon>
        <taxon>Marchantiidae</taxon>
        <taxon>Marchantiales</taxon>
        <taxon>Ricciaceae</taxon>
        <taxon>Riccia</taxon>
    </lineage>
</organism>
<gene>
    <name evidence="1" type="ORF">R1flu_020501</name>
</gene>
<reference evidence="1 2" key="1">
    <citation type="submission" date="2024-09" db="EMBL/GenBank/DDBJ databases">
        <title>Chromosome-scale assembly of Riccia fluitans.</title>
        <authorList>
            <person name="Paukszto L."/>
            <person name="Sawicki J."/>
            <person name="Karawczyk K."/>
            <person name="Piernik-Szablinska J."/>
            <person name="Szczecinska M."/>
            <person name="Mazdziarz M."/>
        </authorList>
    </citation>
    <scope>NUCLEOTIDE SEQUENCE [LARGE SCALE GENOMIC DNA]</scope>
    <source>
        <strain evidence="1">Rf_01</strain>
        <tissue evidence="1">Aerial parts of the thallus</tissue>
    </source>
</reference>
<dbReference type="EMBL" id="JBHFFA010000001">
    <property type="protein sequence ID" value="KAL2652373.1"/>
    <property type="molecule type" value="Genomic_DNA"/>
</dbReference>